<sequence length="309" mass="35301">MAPKDAIMSLPTEVVENIAIRLSRTRLLAFRRAHPRLAEDSSDAFAKKFLSEISWFIGHYTIEAQIRGLLARPHFASRVTRLRVEPVAVYCHSTCQKNPTYAQDLPIRECVALMTSLVGLRYGRDTDTTQLLYRPKIHAQLVHLDTIPSLRKLVLAPKYAANHPSHAMSDRSTNEDINIDSSDLICLLKNHSRTMRFVALDMVCLRGSWLKLLEAFRQLPDSCELEIFAPSLVSRGEVKSVQFKWQPGEVNKDSMTIYRSKARVWGLGGIQRFTSGFVYRANQDQLHRAIDRMVSSYEVVEKEPYQENP</sequence>
<evidence type="ECO:0000313" key="1">
    <source>
        <dbReference type="EMBL" id="KAE9978233.1"/>
    </source>
</evidence>
<reference evidence="1 2" key="1">
    <citation type="submission" date="2018-12" db="EMBL/GenBank/DDBJ databases">
        <title>Venturia inaequalis Genome Resource.</title>
        <authorList>
            <person name="Lichtner F.J."/>
        </authorList>
    </citation>
    <scope>NUCLEOTIDE SEQUENCE [LARGE SCALE GENOMIC DNA]</scope>
    <source>
        <strain evidence="1 2">120213</strain>
    </source>
</reference>
<organism evidence="1 2">
    <name type="scientific">Venturia inaequalis</name>
    <name type="common">Apple scab fungus</name>
    <dbReference type="NCBI Taxonomy" id="5025"/>
    <lineage>
        <taxon>Eukaryota</taxon>
        <taxon>Fungi</taxon>
        <taxon>Dikarya</taxon>
        <taxon>Ascomycota</taxon>
        <taxon>Pezizomycotina</taxon>
        <taxon>Dothideomycetes</taxon>
        <taxon>Pleosporomycetidae</taxon>
        <taxon>Venturiales</taxon>
        <taxon>Venturiaceae</taxon>
        <taxon>Venturia</taxon>
    </lineage>
</organism>
<dbReference type="AlphaFoldDB" id="A0A8H3Z029"/>
<evidence type="ECO:0008006" key="3">
    <source>
        <dbReference type="Google" id="ProtNLM"/>
    </source>
</evidence>
<proteinExistence type="predicted"/>
<protein>
    <recommendedName>
        <fullName evidence="3">F-box domain-containing protein</fullName>
    </recommendedName>
</protein>
<evidence type="ECO:0000313" key="2">
    <source>
        <dbReference type="Proteomes" id="UP000447873"/>
    </source>
</evidence>
<accession>A0A8H3Z029</accession>
<dbReference type="OrthoDB" id="10427446at2759"/>
<dbReference type="EMBL" id="WNWS01000139">
    <property type="protein sequence ID" value="KAE9978233.1"/>
    <property type="molecule type" value="Genomic_DNA"/>
</dbReference>
<gene>
    <name evidence="1" type="ORF">EG328_001559</name>
</gene>
<dbReference type="Proteomes" id="UP000447873">
    <property type="component" value="Unassembled WGS sequence"/>
</dbReference>
<comment type="caution">
    <text evidence="1">The sequence shown here is derived from an EMBL/GenBank/DDBJ whole genome shotgun (WGS) entry which is preliminary data.</text>
</comment>
<name>A0A8H3Z029_VENIN</name>